<feature type="transmembrane region" description="Helical" evidence="8">
    <location>
        <begin position="77"/>
        <end position="97"/>
    </location>
</feature>
<dbReference type="EMBL" id="CP121472">
    <property type="protein sequence ID" value="WPL18051.1"/>
    <property type="molecule type" value="Genomic_DNA"/>
</dbReference>
<dbReference type="PANTHER" id="PTHR30472:SF25">
    <property type="entry name" value="ABC TRANSPORTER PERMEASE PROTEIN MJ0876-RELATED"/>
    <property type="match status" value="1"/>
</dbReference>
<feature type="transmembrane region" description="Helical" evidence="8">
    <location>
        <begin position="104"/>
        <end position="125"/>
    </location>
</feature>
<evidence type="ECO:0000256" key="3">
    <source>
        <dbReference type="ARBA" id="ARBA00022448"/>
    </source>
</evidence>
<evidence type="ECO:0000256" key="2">
    <source>
        <dbReference type="ARBA" id="ARBA00007935"/>
    </source>
</evidence>
<feature type="transmembrane region" description="Helical" evidence="8">
    <location>
        <begin position="131"/>
        <end position="152"/>
    </location>
</feature>
<name>A0ABZ0SAK4_9GAMM</name>
<evidence type="ECO:0000256" key="4">
    <source>
        <dbReference type="ARBA" id="ARBA00022475"/>
    </source>
</evidence>
<evidence type="ECO:0000256" key="8">
    <source>
        <dbReference type="SAM" id="Phobius"/>
    </source>
</evidence>
<dbReference type="Gene3D" id="1.10.3470.10">
    <property type="entry name" value="ABC transporter involved in vitamin B12 uptake, BtuC"/>
    <property type="match status" value="1"/>
</dbReference>
<proteinExistence type="inferred from homology"/>
<keyword evidence="10" id="KW-1185">Reference proteome</keyword>
<feature type="transmembrane region" description="Helical" evidence="8">
    <location>
        <begin position="327"/>
        <end position="346"/>
    </location>
</feature>
<gene>
    <name evidence="9" type="primary">yfhA</name>
    <name evidence="9" type="ORF">Thiowin_03102</name>
</gene>
<dbReference type="InterPro" id="IPR000522">
    <property type="entry name" value="ABC_transptr_permease_BtuC"/>
</dbReference>
<dbReference type="PANTHER" id="PTHR30472">
    <property type="entry name" value="FERRIC ENTEROBACTIN TRANSPORT SYSTEM PERMEASE PROTEIN"/>
    <property type="match status" value="1"/>
</dbReference>
<dbReference type="InterPro" id="IPR037294">
    <property type="entry name" value="ABC_BtuC-like"/>
</dbReference>
<evidence type="ECO:0000256" key="6">
    <source>
        <dbReference type="ARBA" id="ARBA00022989"/>
    </source>
</evidence>
<feature type="transmembrane region" description="Helical" evidence="8">
    <location>
        <begin position="159"/>
        <end position="184"/>
    </location>
</feature>
<dbReference type="SUPFAM" id="SSF81345">
    <property type="entry name" value="ABC transporter involved in vitamin B12 uptake, BtuC"/>
    <property type="match status" value="1"/>
</dbReference>
<feature type="transmembrane region" description="Helical" evidence="8">
    <location>
        <begin position="204"/>
        <end position="224"/>
    </location>
</feature>
<evidence type="ECO:0000313" key="10">
    <source>
        <dbReference type="Proteomes" id="UP001432180"/>
    </source>
</evidence>
<sequence>MNFSDQPDQPGPWPRRWLSARPGHLALLPGLLAGLSLLSLSIGHAPLTLGEVLAGLFGQGSEEQRLIVQHIRLPRVLLAWLVGMALGASGAALQGLLRNPLAEPGLLGISSSAALGAVLALYFGATTISLWLLPAAAMGMALLATLALAALTRAGSSNLTLILAGIALSAWAGALTSLALNVAPNPTAVQDMVLWLLGSISDRSFADVLLCLPFVLLGLALLLASGRSLEVLTLGEAEAASLGVSLGRLRGLIITGSALGVGATVAVTGAIGFVGLVVPHVLRPWVGYRPGPLILASALGGAVLVLAADIGLRLLDQALPSSQELKLGVVTALIGAPFFLALVWRARADLP</sequence>
<feature type="transmembrane region" description="Helical" evidence="8">
    <location>
        <begin position="258"/>
        <end position="282"/>
    </location>
</feature>
<organism evidence="9 10">
    <name type="scientific">Thiorhodovibrio winogradskyi</name>
    <dbReference type="NCBI Taxonomy" id="77007"/>
    <lineage>
        <taxon>Bacteria</taxon>
        <taxon>Pseudomonadati</taxon>
        <taxon>Pseudomonadota</taxon>
        <taxon>Gammaproteobacteria</taxon>
        <taxon>Chromatiales</taxon>
        <taxon>Chromatiaceae</taxon>
        <taxon>Thiorhodovibrio</taxon>
    </lineage>
</organism>
<evidence type="ECO:0000313" key="9">
    <source>
        <dbReference type="EMBL" id="WPL18051.1"/>
    </source>
</evidence>
<keyword evidence="7 8" id="KW-0472">Membrane</keyword>
<feature type="transmembrane region" description="Helical" evidence="8">
    <location>
        <begin position="294"/>
        <end position="315"/>
    </location>
</feature>
<dbReference type="Proteomes" id="UP001432180">
    <property type="component" value="Chromosome"/>
</dbReference>
<keyword evidence="6 8" id="KW-1133">Transmembrane helix</keyword>
<comment type="similarity">
    <text evidence="2">Belongs to the binding-protein-dependent transport system permease family. FecCD subfamily.</text>
</comment>
<evidence type="ECO:0000256" key="1">
    <source>
        <dbReference type="ARBA" id="ARBA00004651"/>
    </source>
</evidence>
<comment type="subcellular location">
    <subcellularLocation>
        <location evidence="1">Cell membrane</location>
        <topology evidence="1">Multi-pass membrane protein</topology>
    </subcellularLocation>
</comment>
<dbReference type="Pfam" id="PF01032">
    <property type="entry name" value="FecCD"/>
    <property type="match status" value="1"/>
</dbReference>
<evidence type="ECO:0000256" key="5">
    <source>
        <dbReference type="ARBA" id="ARBA00022692"/>
    </source>
</evidence>
<protein>
    <submittedName>
        <fullName evidence="9">Siderophore transport system permease protein YfhA</fullName>
    </submittedName>
</protein>
<evidence type="ECO:0000256" key="7">
    <source>
        <dbReference type="ARBA" id="ARBA00023136"/>
    </source>
</evidence>
<keyword evidence="3" id="KW-0813">Transport</keyword>
<keyword evidence="5 8" id="KW-0812">Transmembrane</keyword>
<dbReference type="CDD" id="cd06550">
    <property type="entry name" value="TM_ABC_iron-siderophores_like"/>
    <property type="match status" value="1"/>
</dbReference>
<reference evidence="9 10" key="1">
    <citation type="journal article" date="2023" name="Microorganisms">
        <title>Thiorhodovibrio frisius and Trv. litoralis spp. nov., Two Novel Members from a Clade of Fastidious Purple Sulfur Bacteria That Exhibit Unique Red-Shifted Light-Harvesting Capabilities.</title>
        <authorList>
            <person name="Methner A."/>
            <person name="Kuzyk S.B."/>
            <person name="Petersen J."/>
            <person name="Bauer S."/>
            <person name="Brinkmann H."/>
            <person name="Sichau K."/>
            <person name="Wanner G."/>
            <person name="Wolf J."/>
            <person name="Neumann-Schaal M."/>
            <person name="Henke P."/>
            <person name="Tank M."/>
            <person name="Sproer C."/>
            <person name="Bunk B."/>
            <person name="Overmann J."/>
        </authorList>
    </citation>
    <scope>NUCLEOTIDE SEQUENCE [LARGE SCALE GENOMIC DNA]</scope>
    <source>
        <strain evidence="9 10">DSM 6702</strain>
    </source>
</reference>
<accession>A0ABZ0SAK4</accession>
<keyword evidence="4" id="KW-1003">Cell membrane</keyword>
<feature type="transmembrane region" description="Helical" evidence="8">
    <location>
        <begin position="25"/>
        <end position="47"/>
    </location>
</feature>